<reference evidence="3" key="1">
    <citation type="submission" date="2021-02" db="EMBL/GenBank/DDBJ databases">
        <authorList>
            <person name="Nowell W R."/>
        </authorList>
    </citation>
    <scope>NUCLEOTIDE SEQUENCE</scope>
</reference>
<dbReference type="SUPFAM" id="SSF81321">
    <property type="entry name" value="Family A G protein-coupled receptor-like"/>
    <property type="match status" value="1"/>
</dbReference>
<dbReference type="Gene3D" id="1.20.1070.10">
    <property type="entry name" value="Rhodopsin 7-helix transmembrane proteins"/>
    <property type="match status" value="1"/>
</dbReference>
<name>A0A817RP72_9BILA</name>
<dbReference type="OrthoDB" id="10011262at2759"/>
<accession>A0A817RP72</accession>
<protein>
    <submittedName>
        <fullName evidence="3">Uncharacterized protein</fullName>
    </submittedName>
</protein>
<dbReference type="EMBL" id="CAJNXB010001772">
    <property type="protein sequence ID" value="CAF3192557.1"/>
    <property type="molecule type" value="Genomic_DNA"/>
</dbReference>
<evidence type="ECO:0000313" key="3">
    <source>
        <dbReference type="EMBL" id="CAF3263990.1"/>
    </source>
</evidence>
<keyword evidence="1" id="KW-1133">Transmembrane helix</keyword>
<organism evidence="3 4">
    <name type="scientific">Rotaria socialis</name>
    <dbReference type="NCBI Taxonomy" id="392032"/>
    <lineage>
        <taxon>Eukaryota</taxon>
        <taxon>Metazoa</taxon>
        <taxon>Spiralia</taxon>
        <taxon>Gnathifera</taxon>
        <taxon>Rotifera</taxon>
        <taxon>Eurotatoria</taxon>
        <taxon>Bdelloidea</taxon>
        <taxon>Philodinida</taxon>
        <taxon>Philodinidae</taxon>
        <taxon>Rotaria</taxon>
    </lineage>
</organism>
<dbReference type="AlphaFoldDB" id="A0A817RP72"/>
<gene>
    <name evidence="3" type="ORF">LUA448_LOCUS5567</name>
    <name evidence="2" type="ORF">TIS948_LOCUS12058</name>
</gene>
<feature type="transmembrane region" description="Helical" evidence="1">
    <location>
        <begin position="33"/>
        <end position="58"/>
    </location>
</feature>
<dbReference type="Proteomes" id="UP000663825">
    <property type="component" value="Unassembled WGS sequence"/>
</dbReference>
<evidence type="ECO:0000313" key="4">
    <source>
        <dbReference type="Proteomes" id="UP000663833"/>
    </source>
</evidence>
<sequence length="115" mass="13230">MYHNCVCFCQTSLSVLNVWYVIDPHGSIKSLKFLILNTITIILVVFYISTNFLLYFVFGKKIRLTLIQYVSNIFSKHPQSTFTTINLQGSNVQKTIADDTYQSAYNENQITLSTM</sequence>
<keyword evidence="1" id="KW-0812">Transmembrane</keyword>
<evidence type="ECO:0000313" key="2">
    <source>
        <dbReference type="EMBL" id="CAF3192557.1"/>
    </source>
</evidence>
<proteinExistence type="predicted"/>
<comment type="caution">
    <text evidence="3">The sequence shown here is derived from an EMBL/GenBank/DDBJ whole genome shotgun (WGS) entry which is preliminary data.</text>
</comment>
<keyword evidence="1" id="KW-0472">Membrane</keyword>
<dbReference type="EMBL" id="CAJNYD010000464">
    <property type="protein sequence ID" value="CAF3263990.1"/>
    <property type="molecule type" value="Genomic_DNA"/>
</dbReference>
<evidence type="ECO:0000256" key="1">
    <source>
        <dbReference type="SAM" id="Phobius"/>
    </source>
</evidence>
<dbReference type="Proteomes" id="UP000663833">
    <property type="component" value="Unassembled WGS sequence"/>
</dbReference>